<proteinExistence type="predicted"/>
<gene>
    <name evidence="3" type="ORF">TSOC_007453</name>
</gene>
<keyword evidence="4" id="KW-1185">Reference proteome</keyword>
<feature type="signal peptide" evidence="2">
    <location>
        <begin position="1"/>
        <end position="18"/>
    </location>
</feature>
<feature type="region of interest" description="Disordered" evidence="1">
    <location>
        <begin position="19"/>
        <end position="83"/>
    </location>
</feature>
<evidence type="ECO:0000313" key="3">
    <source>
        <dbReference type="EMBL" id="PNH06186.1"/>
    </source>
</evidence>
<name>A0A2J8A0Z7_9CHLO</name>
<evidence type="ECO:0000313" key="4">
    <source>
        <dbReference type="Proteomes" id="UP000236333"/>
    </source>
</evidence>
<feature type="chain" id="PRO_5014446127" evidence="2">
    <location>
        <begin position="19"/>
        <end position="117"/>
    </location>
</feature>
<dbReference type="EMBL" id="PGGS01000252">
    <property type="protein sequence ID" value="PNH06186.1"/>
    <property type="molecule type" value="Genomic_DNA"/>
</dbReference>
<dbReference type="Proteomes" id="UP000236333">
    <property type="component" value="Unassembled WGS sequence"/>
</dbReference>
<protein>
    <submittedName>
        <fullName evidence="3">Uncharacterized protein</fullName>
    </submittedName>
</protein>
<accession>A0A2J8A0Z7</accession>
<keyword evidence="2" id="KW-0732">Signal</keyword>
<feature type="region of interest" description="Disordered" evidence="1">
    <location>
        <begin position="96"/>
        <end position="117"/>
    </location>
</feature>
<evidence type="ECO:0000256" key="1">
    <source>
        <dbReference type="SAM" id="MobiDB-lite"/>
    </source>
</evidence>
<reference evidence="3 4" key="1">
    <citation type="journal article" date="2017" name="Mol. Biol. Evol.">
        <title>The 4-celled Tetrabaena socialis nuclear genome reveals the essential components for genetic control of cell number at the origin of multicellularity in the volvocine lineage.</title>
        <authorList>
            <person name="Featherston J."/>
            <person name="Arakaki Y."/>
            <person name="Hanschen E.R."/>
            <person name="Ferris P.J."/>
            <person name="Michod R.E."/>
            <person name="Olson B.J.S.C."/>
            <person name="Nozaki H."/>
            <person name="Durand P.M."/>
        </authorList>
    </citation>
    <scope>NUCLEOTIDE SEQUENCE [LARGE SCALE GENOMIC DNA]</scope>
    <source>
        <strain evidence="3 4">NIES-571</strain>
    </source>
</reference>
<dbReference type="AlphaFoldDB" id="A0A2J8A0Z7"/>
<feature type="compositionally biased region" description="Gly residues" evidence="1">
    <location>
        <begin position="73"/>
        <end position="82"/>
    </location>
</feature>
<comment type="caution">
    <text evidence="3">The sequence shown here is derived from an EMBL/GenBank/DDBJ whole genome shotgun (WGS) entry which is preliminary data.</text>
</comment>
<sequence>MWGGWVDVEALVVRVVLGEPAGAKQGRQSDNAIPATRRRSGGGNPSFAKGDNSTFPKGNNMSFARGGNSSSAKGGGGGGLEIGGRDADFVSGISVSASRRNASVHKRAAAKDPWQTK</sequence>
<organism evidence="3 4">
    <name type="scientific">Tetrabaena socialis</name>
    <dbReference type="NCBI Taxonomy" id="47790"/>
    <lineage>
        <taxon>Eukaryota</taxon>
        <taxon>Viridiplantae</taxon>
        <taxon>Chlorophyta</taxon>
        <taxon>core chlorophytes</taxon>
        <taxon>Chlorophyceae</taxon>
        <taxon>CS clade</taxon>
        <taxon>Chlamydomonadales</taxon>
        <taxon>Tetrabaenaceae</taxon>
        <taxon>Tetrabaena</taxon>
    </lineage>
</organism>
<evidence type="ECO:0000256" key="2">
    <source>
        <dbReference type="SAM" id="SignalP"/>
    </source>
</evidence>
<feature type="compositionally biased region" description="Polar residues" evidence="1">
    <location>
        <begin position="51"/>
        <end position="62"/>
    </location>
</feature>